<name>A0ABQ6MG03_9STRA</name>
<organism evidence="4 5">
    <name type="scientific">Tetraparma gracilis</name>
    <dbReference type="NCBI Taxonomy" id="2962635"/>
    <lineage>
        <taxon>Eukaryota</taxon>
        <taxon>Sar</taxon>
        <taxon>Stramenopiles</taxon>
        <taxon>Ochrophyta</taxon>
        <taxon>Bolidophyceae</taxon>
        <taxon>Parmales</taxon>
        <taxon>Triparmaceae</taxon>
        <taxon>Tetraparma</taxon>
    </lineage>
</organism>
<dbReference type="Pfam" id="PF01105">
    <property type="entry name" value="EMP24_GP25L"/>
    <property type="match status" value="1"/>
</dbReference>
<comment type="caution">
    <text evidence="4">The sequence shown here is derived from an EMBL/GenBank/DDBJ whole genome shotgun (WGS) entry which is preliminary data.</text>
</comment>
<dbReference type="EMBL" id="BRYB01004064">
    <property type="protein sequence ID" value="GMI25148.1"/>
    <property type="molecule type" value="Genomic_DNA"/>
</dbReference>
<protein>
    <recommendedName>
        <fullName evidence="3">GOLD domain-containing protein</fullName>
    </recommendedName>
</protein>
<dbReference type="Proteomes" id="UP001165060">
    <property type="component" value="Unassembled WGS sequence"/>
</dbReference>
<sequence length="232" mass="24845">MTPTSLLLLLLLPPCLSLAPSVLVRSPAQKCFTVDEPAGKFRIVTEVGGGAKEDAPPGKLTVKPGKKLEEQKKKRKPKGKKSMMPQLDLSNFALPVLDAALPSAKTTHWVTTTLSGEHDACVSIPSASGNAPVLLSLEVLRGHDEAFFEGEAAAGKKLSEAEAALNYMNELADAILSESDYVKGLEIDFYETSVGMNKQSGVWPLVRVGTMLLVGAVQLLSLRSFFAKKKLV</sequence>
<keyword evidence="5" id="KW-1185">Reference proteome</keyword>
<feature type="signal peptide" evidence="2">
    <location>
        <begin position="1"/>
        <end position="17"/>
    </location>
</feature>
<feature type="chain" id="PRO_5047519587" description="GOLD domain-containing protein" evidence="2">
    <location>
        <begin position="18"/>
        <end position="232"/>
    </location>
</feature>
<gene>
    <name evidence="4" type="ORF">TeGR_g14435</name>
</gene>
<feature type="region of interest" description="Disordered" evidence="1">
    <location>
        <begin position="49"/>
        <end position="83"/>
    </location>
</feature>
<feature type="domain" description="GOLD" evidence="3">
    <location>
        <begin position="21"/>
        <end position="227"/>
    </location>
</feature>
<evidence type="ECO:0000313" key="4">
    <source>
        <dbReference type="EMBL" id="GMI25148.1"/>
    </source>
</evidence>
<keyword evidence="2" id="KW-0732">Signal</keyword>
<evidence type="ECO:0000313" key="5">
    <source>
        <dbReference type="Proteomes" id="UP001165060"/>
    </source>
</evidence>
<proteinExistence type="predicted"/>
<evidence type="ECO:0000259" key="3">
    <source>
        <dbReference type="SMART" id="SM01190"/>
    </source>
</evidence>
<accession>A0ABQ6MG03</accession>
<reference evidence="4 5" key="1">
    <citation type="journal article" date="2023" name="Commun. Biol.">
        <title>Genome analysis of Parmales, the sister group of diatoms, reveals the evolutionary specialization of diatoms from phago-mixotrophs to photoautotrophs.</title>
        <authorList>
            <person name="Ban H."/>
            <person name="Sato S."/>
            <person name="Yoshikawa S."/>
            <person name="Yamada K."/>
            <person name="Nakamura Y."/>
            <person name="Ichinomiya M."/>
            <person name="Sato N."/>
            <person name="Blanc-Mathieu R."/>
            <person name="Endo H."/>
            <person name="Kuwata A."/>
            <person name="Ogata H."/>
        </authorList>
    </citation>
    <scope>NUCLEOTIDE SEQUENCE [LARGE SCALE GENOMIC DNA]</scope>
</reference>
<evidence type="ECO:0000256" key="2">
    <source>
        <dbReference type="SAM" id="SignalP"/>
    </source>
</evidence>
<dbReference type="SMART" id="SM01190">
    <property type="entry name" value="EMP24_GP25L"/>
    <property type="match status" value="1"/>
</dbReference>
<dbReference type="InterPro" id="IPR009038">
    <property type="entry name" value="GOLD_dom"/>
</dbReference>
<evidence type="ECO:0000256" key="1">
    <source>
        <dbReference type="SAM" id="MobiDB-lite"/>
    </source>
</evidence>